<proteinExistence type="predicted"/>
<feature type="transmembrane region" description="Helical" evidence="5">
    <location>
        <begin position="353"/>
        <end position="376"/>
    </location>
</feature>
<dbReference type="Gene3D" id="1.20.1720.10">
    <property type="entry name" value="Multidrug resistance protein D"/>
    <property type="match status" value="2"/>
</dbReference>
<evidence type="ECO:0000313" key="8">
    <source>
        <dbReference type="Proteomes" id="UP000295388"/>
    </source>
</evidence>
<evidence type="ECO:0000256" key="2">
    <source>
        <dbReference type="ARBA" id="ARBA00022692"/>
    </source>
</evidence>
<name>A0A4R6KL18_9ACTN</name>
<evidence type="ECO:0000256" key="3">
    <source>
        <dbReference type="ARBA" id="ARBA00022989"/>
    </source>
</evidence>
<sequence>MLVSMTDRLQTAPARTRDATKSPLGPVALTTLLFGAFLPMLSFFIINVALPAIGTDLQASSGELQLVVGSYGIANATLLVVGGRLGDGFGRKRLFLIGLTGFTVMSLLCAIAPTIGVLLAARVVQGAAAAAMTPQVLASISSLLTGEHRARAMSMFGVAGGAAAALGQILGGVLVDADVFGLGWRAVFLVNVPVGLVALVAGVKLLPETRADRAQRVDLVGAGLLAVTLVLLLLPLTEGRPLGWPLWTWVSLAAVVPAVVVLGLHQHRSEKAGNAPLIPPTVLRLRAMRIGLLLAVGFFTTFGGFMFVFALATQGEARMSPLEGGLSLLPMAIGFFVTSIYGPRLQIRYGAGLIVRGWLIQAVGYGLLGGAAAMFWPDVTPLTLALPMLVAGFGSGLVMVPLMGVVVGRVPPAQAGLGSGILLTSQQTCLALGAATVGTAYLSLAGTSWGQGGALTAVALAITAISLLMVPVTRQLRTNPSAAA</sequence>
<reference evidence="7 8" key="1">
    <citation type="submission" date="2019-03" db="EMBL/GenBank/DDBJ databases">
        <title>Genomic Encyclopedia of Type Strains, Phase III (KMG-III): the genomes of soil and plant-associated and newly described type strains.</title>
        <authorList>
            <person name="Whitman W."/>
        </authorList>
    </citation>
    <scope>NUCLEOTIDE SEQUENCE [LARGE SCALE GENOMIC DNA]</scope>
    <source>
        <strain evidence="7 8">VKM Ac-2527</strain>
    </source>
</reference>
<comment type="caution">
    <text evidence="7">The sequence shown here is derived from an EMBL/GenBank/DDBJ whole genome shotgun (WGS) entry which is preliminary data.</text>
</comment>
<keyword evidence="3 5" id="KW-1133">Transmembrane helix</keyword>
<accession>A0A4R6KL18</accession>
<dbReference type="InterPro" id="IPR011701">
    <property type="entry name" value="MFS"/>
</dbReference>
<dbReference type="InterPro" id="IPR020846">
    <property type="entry name" value="MFS_dom"/>
</dbReference>
<evidence type="ECO:0000256" key="5">
    <source>
        <dbReference type="SAM" id="Phobius"/>
    </source>
</evidence>
<feature type="transmembrane region" description="Helical" evidence="5">
    <location>
        <begin position="217"/>
        <end position="234"/>
    </location>
</feature>
<evidence type="ECO:0000259" key="6">
    <source>
        <dbReference type="PROSITE" id="PS50850"/>
    </source>
</evidence>
<keyword evidence="4 5" id="KW-0472">Membrane</keyword>
<protein>
    <submittedName>
        <fullName evidence="7">EmrB/QacA subfamily drug resistance transporter</fullName>
    </submittedName>
</protein>
<organism evidence="7 8">
    <name type="scientific">Kribbella caucasensis</name>
    <dbReference type="NCBI Taxonomy" id="2512215"/>
    <lineage>
        <taxon>Bacteria</taxon>
        <taxon>Bacillati</taxon>
        <taxon>Actinomycetota</taxon>
        <taxon>Actinomycetes</taxon>
        <taxon>Propionibacteriales</taxon>
        <taxon>Kribbellaceae</taxon>
        <taxon>Kribbella</taxon>
    </lineage>
</organism>
<dbReference type="OrthoDB" id="7375466at2"/>
<dbReference type="PROSITE" id="PS50850">
    <property type="entry name" value="MFS"/>
    <property type="match status" value="1"/>
</dbReference>
<dbReference type="SUPFAM" id="SSF103473">
    <property type="entry name" value="MFS general substrate transporter"/>
    <property type="match status" value="1"/>
</dbReference>
<dbReference type="PRINTS" id="PR01036">
    <property type="entry name" value="TCRTETB"/>
</dbReference>
<keyword evidence="2 5" id="KW-0812">Transmembrane</keyword>
<feature type="transmembrane region" description="Helical" evidence="5">
    <location>
        <begin position="246"/>
        <end position="264"/>
    </location>
</feature>
<gene>
    <name evidence="7" type="ORF">EV643_103203</name>
</gene>
<feature type="transmembrane region" description="Helical" evidence="5">
    <location>
        <begin position="156"/>
        <end position="174"/>
    </location>
</feature>
<dbReference type="PANTHER" id="PTHR42718:SF39">
    <property type="entry name" value="ACTINORHODIN TRANSPORTER-RELATED"/>
    <property type="match status" value="1"/>
</dbReference>
<dbReference type="AlphaFoldDB" id="A0A4R6KL18"/>
<dbReference type="PANTHER" id="PTHR42718">
    <property type="entry name" value="MAJOR FACILITATOR SUPERFAMILY MULTIDRUG TRANSPORTER MFSC"/>
    <property type="match status" value="1"/>
</dbReference>
<dbReference type="InterPro" id="IPR036259">
    <property type="entry name" value="MFS_trans_sf"/>
</dbReference>
<keyword evidence="8" id="KW-1185">Reference proteome</keyword>
<dbReference type="GO" id="GO:0005886">
    <property type="term" value="C:plasma membrane"/>
    <property type="evidence" value="ECO:0007669"/>
    <property type="project" value="UniProtKB-SubCell"/>
</dbReference>
<feature type="domain" description="Major facilitator superfamily (MFS) profile" evidence="6">
    <location>
        <begin position="28"/>
        <end position="474"/>
    </location>
</feature>
<feature type="transmembrane region" description="Helical" evidence="5">
    <location>
        <begin position="127"/>
        <end position="144"/>
    </location>
</feature>
<dbReference type="EMBL" id="SNWQ01000003">
    <property type="protein sequence ID" value="TDO51466.1"/>
    <property type="molecule type" value="Genomic_DNA"/>
</dbReference>
<feature type="transmembrane region" description="Helical" evidence="5">
    <location>
        <begin position="420"/>
        <end position="443"/>
    </location>
</feature>
<feature type="transmembrane region" description="Helical" evidence="5">
    <location>
        <begin position="324"/>
        <end position="341"/>
    </location>
</feature>
<feature type="transmembrane region" description="Helical" evidence="5">
    <location>
        <begin position="94"/>
        <end position="121"/>
    </location>
</feature>
<dbReference type="Pfam" id="PF07690">
    <property type="entry name" value="MFS_1"/>
    <property type="match status" value="1"/>
</dbReference>
<feature type="transmembrane region" description="Helical" evidence="5">
    <location>
        <begin position="186"/>
        <end position="205"/>
    </location>
</feature>
<evidence type="ECO:0000256" key="4">
    <source>
        <dbReference type="ARBA" id="ARBA00023136"/>
    </source>
</evidence>
<dbReference type="GO" id="GO:0022857">
    <property type="term" value="F:transmembrane transporter activity"/>
    <property type="evidence" value="ECO:0007669"/>
    <property type="project" value="InterPro"/>
</dbReference>
<feature type="transmembrane region" description="Helical" evidence="5">
    <location>
        <begin position="290"/>
        <end position="312"/>
    </location>
</feature>
<feature type="transmembrane region" description="Helical" evidence="5">
    <location>
        <begin position="449"/>
        <end position="470"/>
    </location>
</feature>
<feature type="transmembrane region" description="Helical" evidence="5">
    <location>
        <begin position="382"/>
        <end position="408"/>
    </location>
</feature>
<evidence type="ECO:0000256" key="1">
    <source>
        <dbReference type="ARBA" id="ARBA00004651"/>
    </source>
</evidence>
<comment type="subcellular location">
    <subcellularLocation>
        <location evidence="1">Cell membrane</location>
        <topology evidence="1">Multi-pass membrane protein</topology>
    </subcellularLocation>
</comment>
<dbReference type="CDD" id="cd17321">
    <property type="entry name" value="MFS_MMR_MDR_like"/>
    <property type="match status" value="1"/>
</dbReference>
<feature type="transmembrane region" description="Helical" evidence="5">
    <location>
        <begin position="64"/>
        <end position="82"/>
    </location>
</feature>
<feature type="transmembrane region" description="Helical" evidence="5">
    <location>
        <begin position="27"/>
        <end position="52"/>
    </location>
</feature>
<evidence type="ECO:0000313" key="7">
    <source>
        <dbReference type="EMBL" id="TDO51466.1"/>
    </source>
</evidence>
<dbReference type="Proteomes" id="UP000295388">
    <property type="component" value="Unassembled WGS sequence"/>
</dbReference>